<dbReference type="GO" id="GO:0043770">
    <property type="term" value="F:demethylmenaquinone methyltransferase activity"/>
    <property type="evidence" value="ECO:0007669"/>
    <property type="project" value="UniProtKB-EC"/>
</dbReference>
<dbReference type="PANTHER" id="PTHR42912:SF80">
    <property type="entry name" value="METHYLTRANSFERASE DOMAIN-CONTAINING PROTEIN"/>
    <property type="match status" value="1"/>
</dbReference>
<reference evidence="3" key="1">
    <citation type="submission" date="2017-02" db="EMBL/GenBank/DDBJ databases">
        <title>Comparative genomics and description of representatives of a novel lineage of planctomycetes thriving in anoxic sediments.</title>
        <authorList>
            <person name="Spring S."/>
            <person name="Bunk B."/>
            <person name="Sproer C."/>
        </authorList>
    </citation>
    <scope>NUCLEOTIDE SEQUENCE [LARGE SCALE GENOMIC DNA]</scope>
    <source>
        <strain evidence="3">SM-Chi-D1</strain>
    </source>
</reference>
<name>A0A1Q2MGX4_9BACT</name>
<dbReference type="SUPFAM" id="SSF53335">
    <property type="entry name" value="S-adenosyl-L-methionine-dependent methyltransferases"/>
    <property type="match status" value="1"/>
</dbReference>
<dbReference type="GO" id="GO:0032259">
    <property type="term" value="P:methylation"/>
    <property type="evidence" value="ECO:0007669"/>
    <property type="project" value="UniProtKB-KW"/>
</dbReference>
<accession>A0A1Q2MGX4</accession>
<evidence type="ECO:0000313" key="3">
    <source>
        <dbReference type="Proteomes" id="UP000188181"/>
    </source>
</evidence>
<dbReference type="InterPro" id="IPR013216">
    <property type="entry name" value="Methyltransf_11"/>
</dbReference>
<dbReference type="STRING" id="1851148.SMSP2_02334"/>
<dbReference type="Proteomes" id="UP000188181">
    <property type="component" value="Chromosome"/>
</dbReference>
<dbReference type="GO" id="GO:0008757">
    <property type="term" value="F:S-adenosylmethionine-dependent methyltransferase activity"/>
    <property type="evidence" value="ECO:0007669"/>
    <property type="project" value="InterPro"/>
</dbReference>
<keyword evidence="2" id="KW-0489">Methyltransferase</keyword>
<proteinExistence type="predicted"/>
<dbReference type="KEGG" id="pbas:SMSP2_02334"/>
<gene>
    <name evidence="2" type="primary">ubiE_2</name>
    <name evidence="2" type="ORF">SMSP2_02334</name>
</gene>
<keyword evidence="3" id="KW-1185">Reference proteome</keyword>
<dbReference type="Gene3D" id="3.40.50.150">
    <property type="entry name" value="Vaccinia Virus protein VP39"/>
    <property type="match status" value="1"/>
</dbReference>
<dbReference type="Pfam" id="PF08241">
    <property type="entry name" value="Methyltransf_11"/>
    <property type="match status" value="1"/>
</dbReference>
<dbReference type="CDD" id="cd02440">
    <property type="entry name" value="AdoMet_MTases"/>
    <property type="match status" value="1"/>
</dbReference>
<dbReference type="AlphaFoldDB" id="A0A1Q2MGX4"/>
<keyword evidence="2" id="KW-0808">Transferase</keyword>
<feature type="domain" description="Methyltransferase type 11" evidence="1">
    <location>
        <begin position="44"/>
        <end position="129"/>
    </location>
</feature>
<dbReference type="EMBL" id="CP019646">
    <property type="protein sequence ID" value="AQQ71955.1"/>
    <property type="molecule type" value="Genomic_DNA"/>
</dbReference>
<dbReference type="EC" id="2.1.1.163" evidence="2"/>
<organism evidence="2 3">
    <name type="scientific">Limihaloglobus sulfuriphilus</name>
    <dbReference type="NCBI Taxonomy" id="1851148"/>
    <lineage>
        <taxon>Bacteria</taxon>
        <taxon>Pseudomonadati</taxon>
        <taxon>Planctomycetota</taxon>
        <taxon>Phycisphaerae</taxon>
        <taxon>Sedimentisphaerales</taxon>
        <taxon>Sedimentisphaeraceae</taxon>
        <taxon>Limihaloglobus</taxon>
    </lineage>
</organism>
<evidence type="ECO:0000259" key="1">
    <source>
        <dbReference type="Pfam" id="PF08241"/>
    </source>
</evidence>
<protein>
    <submittedName>
        <fullName evidence="2">Demethylmenaquinone methyltransferase</fullName>
        <ecNumber evidence="2">2.1.1.163</ecNumber>
    </submittedName>
</protein>
<sequence length="215" mass="23261">MKQPFDTLANEYDSWYESPRGGNIFEAELKCLRRLCPDCRGRWLEVGVGTGRFASRMGIGEGLDPSPAMLALAAARGIKTYTGSAEELPFEADSFDGILIAFTLCFIAGSQKALAEAARVLKPGGRLLVGLVPAESPWGKHYQQKKENGHPIYSRADFLTVEKTVEMAEKGGFSLQKSASALFCPPRQAELAADDVRPGISKQAGFAAIMFVKPA</sequence>
<dbReference type="PANTHER" id="PTHR42912">
    <property type="entry name" value="METHYLTRANSFERASE"/>
    <property type="match status" value="1"/>
</dbReference>
<dbReference type="InterPro" id="IPR029063">
    <property type="entry name" value="SAM-dependent_MTases_sf"/>
</dbReference>
<evidence type="ECO:0000313" key="2">
    <source>
        <dbReference type="EMBL" id="AQQ71955.1"/>
    </source>
</evidence>
<dbReference type="InterPro" id="IPR050508">
    <property type="entry name" value="Methyltransf_Superfamily"/>
</dbReference>
<dbReference type="RefSeq" id="WP_186804702.1">
    <property type="nucleotide sequence ID" value="NZ_CP019646.1"/>
</dbReference>